<feature type="compositionally biased region" description="Basic and acidic residues" evidence="8">
    <location>
        <begin position="1"/>
        <end position="11"/>
    </location>
</feature>
<accession>A0AAV6KGA1</accession>
<dbReference type="EMBL" id="JACTNZ010000004">
    <property type="protein sequence ID" value="KAG5551556.1"/>
    <property type="molecule type" value="Genomic_DNA"/>
</dbReference>
<evidence type="ECO:0000313" key="10">
    <source>
        <dbReference type="Proteomes" id="UP000823749"/>
    </source>
</evidence>
<evidence type="ECO:0000256" key="1">
    <source>
        <dbReference type="ARBA" id="ARBA00001933"/>
    </source>
</evidence>
<dbReference type="GO" id="GO:0016831">
    <property type="term" value="F:carboxy-lyase activity"/>
    <property type="evidence" value="ECO:0007669"/>
    <property type="project" value="UniProtKB-KW"/>
</dbReference>
<evidence type="ECO:0000256" key="5">
    <source>
        <dbReference type="ARBA" id="ARBA00023239"/>
    </source>
</evidence>
<protein>
    <recommendedName>
        <fullName evidence="11">Tyrosine decarboxylase</fullName>
    </recommendedName>
</protein>
<keyword evidence="10" id="KW-1185">Reference proteome</keyword>
<proteinExistence type="inferred from homology"/>
<feature type="modified residue" description="N6-(pyridoxal phosphate)lysine" evidence="6">
    <location>
        <position position="290"/>
    </location>
</feature>
<dbReference type="PANTHER" id="PTHR11999">
    <property type="entry name" value="GROUP II PYRIDOXAL-5-PHOSPHATE DECARBOXYLASE"/>
    <property type="match status" value="1"/>
</dbReference>
<dbReference type="InterPro" id="IPR015421">
    <property type="entry name" value="PyrdxlP-dep_Trfase_major"/>
</dbReference>
<comment type="cofactor">
    <cofactor evidence="1 6 7">
        <name>pyridoxal 5'-phosphate</name>
        <dbReference type="ChEBI" id="CHEBI:597326"/>
    </cofactor>
</comment>
<dbReference type="Proteomes" id="UP000823749">
    <property type="component" value="Chromosome 4"/>
</dbReference>
<comment type="similarity">
    <text evidence="2 7">Belongs to the group II decarboxylase family.</text>
</comment>
<dbReference type="SUPFAM" id="SSF53383">
    <property type="entry name" value="PLP-dependent transferases"/>
    <property type="match status" value="1"/>
</dbReference>
<evidence type="ECO:0000256" key="6">
    <source>
        <dbReference type="PIRSR" id="PIRSR602129-50"/>
    </source>
</evidence>
<keyword evidence="5 7" id="KW-0456">Lyase</keyword>
<dbReference type="FunFam" id="1.20.1340.10:FF:000001">
    <property type="entry name" value="Histidine decarboxylase"/>
    <property type="match status" value="1"/>
</dbReference>
<evidence type="ECO:0000313" key="9">
    <source>
        <dbReference type="EMBL" id="KAG5551556.1"/>
    </source>
</evidence>
<dbReference type="Gene3D" id="1.20.1340.10">
    <property type="entry name" value="dopa decarboxylase, N-terminal domain"/>
    <property type="match status" value="1"/>
</dbReference>
<dbReference type="PANTHER" id="PTHR11999:SF96">
    <property type="entry name" value="TYROSINE DECARBOXYLASE"/>
    <property type="match status" value="1"/>
</dbReference>
<evidence type="ECO:0008006" key="11">
    <source>
        <dbReference type="Google" id="ProtNLM"/>
    </source>
</evidence>
<evidence type="ECO:0000256" key="3">
    <source>
        <dbReference type="ARBA" id="ARBA00022793"/>
    </source>
</evidence>
<dbReference type="InterPro" id="IPR002129">
    <property type="entry name" value="PyrdxlP-dep_de-COase"/>
</dbReference>
<dbReference type="GO" id="GO:0019752">
    <property type="term" value="P:carboxylic acid metabolic process"/>
    <property type="evidence" value="ECO:0007669"/>
    <property type="project" value="InterPro"/>
</dbReference>
<dbReference type="PRINTS" id="PR00800">
    <property type="entry name" value="YHDCRBOXLASE"/>
</dbReference>
<dbReference type="InterPro" id="IPR015424">
    <property type="entry name" value="PyrdxlP-dep_Trfase"/>
</dbReference>
<organism evidence="9 10">
    <name type="scientific">Rhododendron griersonianum</name>
    <dbReference type="NCBI Taxonomy" id="479676"/>
    <lineage>
        <taxon>Eukaryota</taxon>
        <taxon>Viridiplantae</taxon>
        <taxon>Streptophyta</taxon>
        <taxon>Embryophyta</taxon>
        <taxon>Tracheophyta</taxon>
        <taxon>Spermatophyta</taxon>
        <taxon>Magnoliopsida</taxon>
        <taxon>eudicotyledons</taxon>
        <taxon>Gunneridae</taxon>
        <taxon>Pentapetalae</taxon>
        <taxon>asterids</taxon>
        <taxon>Ericales</taxon>
        <taxon>Ericaceae</taxon>
        <taxon>Ericoideae</taxon>
        <taxon>Rhodoreae</taxon>
        <taxon>Rhododendron</taxon>
    </lineage>
</organism>
<dbReference type="Pfam" id="PF00282">
    <property type="entry name" value="Pyridoxal_deC"/>
    <property type="match status" value="2"/>
</dbReference>
<dbReference type="InterPro" id="IPR021115">
    <property type="entry name" value="Pyridoxal-P_BS"/>
</dbReference>
<dbReference type="Gene3D" id="3.40.640.10">
    <property type="entry name" value="Type I PLP-dependent aspartate aminotransferase-like (Major domain)"/>
    <property type="match status" value="2"/>
</dbReference>
<evidence type="ECO:0000256" key="4">
    <source>
        <dbReference type="ARBA" id="ARBA00022898"/>
    </source>
</evidence>
<evidence type="ECO:0000256" key="8">
    <source>
        <dbReference type="SAM" id="MobiDB-lite"/>
    </source>
</evidence>
<dbReference type="InterPro" id="IPR015422">
    <property type="entry name" value="PyrdxlP-dep_Trfase_small"/>
</dbReference>
<keyword evidence="4 6" id="KW-0663">Pyridoxal phosphate</keyword>
<evidence type="ECO:0000256" key="7">
    <source>
        <dbReference type="RuleBase" id="RU000382"/>
    </source>
</evidence>
<feature type="region of interest" description="Disordered" evidence="8">
    <location>
        <begin position="1"/>
        <end position="21"/>
    </location>
</feature>
<dbReference type="PROSITE" id="PS00392">
    <property type="entry name" value="DDC_GAD_HDC_YDC"/>
    <property type="match status" value="1"/>
</dbReference>
<dbReference type="AlphaFoldDB" id="A0AAV6KGA1"/>
<sequence length="479" mass="52915">MGSLEAGHDLKNGSTPMLNPLDPEEFRRQGHLIIDFLADYYKNIEKYPVRSQVEPGYLSSRLPDSAPLDPEPIETVMQDVENHIIPGITHWQSPNYFAYFPATACIAGFLGEMVCTGFNVVGFNWVSSPAATELESIVMDWFGKMLQLPTSFLFSGGGGGVLQGTSCEAILPNPFRGAEGSPNRWNQPRKFSAIPTTKDNAFGLIPDSLESAILSDLAVGLIPLFLCATVGTTSSTAVDPVGSLSNVARRYGVWVHIDAAQAGSACICPEFRHFIDGIEGADSFSLNAHKWFFTNLDCCCLWVKDPNALIKALSTNPEFLRNKATESNQVVDYKDWQIGLSRRFRAMKLWLVLRSYGVVNLQNLIRSHVDMAKHFEGLVGMDKRFEVVVPRNFAMVCFRVSPSAVGDRFESCDEKIVNEFNRNLLASVNGTGRVYMTHGVLEGVYMIRFAVGTTLTGYRHVGMAWDVVQDCAHAMLAKS</sequence>
<dbReference type="InterPro" id="IPR010977">
    <property type="entry name" value="Aromatic_deC"/>
</dbReference>
<name>A0AAV6KGA1_9ERIC</name>
<dbReference type="GO" id="GO:0005737">
    <property type="term" value="C:cytoplasm"/>
    <property type="evidence" value="ECO:0007669"/>
    <property type="project" value="TreeGrafter"/>
</dbReference>
<evidence type="ECO:0000256" key="2">
    <source>
        <dbReference type="ARBA" id="ARBA00009533"/>
    </source>
</evidence>
<dbReference type="GO" id="GO:0006520">
    <property type="term" value="P:amino acid metabolic process"/>
    <property type="evidence" value="ECO:0007669"/>
    <property type="project" value="InterPro"/>
</dbReference>
<gene>
    <name evidence="9" type="ORF">RHGRI_009831</name>
</gene>
<reference evidence="9" key="1">
    <citation type="submission" date="2020-08" db="EMBL/GenBank/DDBJ databases">
        <title>Plant Genome Project.</title>
        <authorList>
            <person name="Zhang R.-G."/>
        </authorList>
    </citation>
    <scope>NUCLEOTIDE SEQUENCE</scope>
    <source>
        <strain evidence="9">WSP0</strain>
        <tissue evidence="9">Leaf</tissue>
    </source>
</reference>
<dbReference type="GO" id="GO:0030170">
    <property type="term" value="F:pyridoxal phosphate binding"/>
    <property type="evidence" value="ECO:0007669"/>
    <property type="project" value="InterPro"/>
</dbReference>
<dbReference type="Gene3D" id="3.90.1150.10">
    <property type="entry name" value="Aspartate Aminotransferase, domain 1"/>
    <property type="match status" value="1"/>
</dbReference>
<keyword evidence="3" id="KW-0210">Decarboxylase</keyword>
<comment type="caution">
    <text evidence="9">The sequence shown here is derived from an EMBL/GenBank/DDBJ whole genome shotgun (WGS) entry which is preliminary data.</text>
</comment>